<gene>
    <name evidence="1" type="ORF">A3G60_02230</name>
</gene>
<comment type="caution">
    <text evidence="1">The sequence shown here is derived from an EMBL/GenBank/DDBJ whole genome shotgun (WGS) entry which is preliminary data.</text>
</comment>
<sequence length="64" mass="6998">MSYLLWVVASKSVSQLIVADEELIFDMESLEILRDIGGVLAVVTKTTLESREIFPAASLDVIAT</sequence>
<name>A0A1G2H1R7_9BACT</name>
<accession>A0A1G2H1R7</accession>
<organism evidence="1 2">
    <name type="scientific">Candidatus Ryanbacteria bacterium RIFCSPLOWO2_12_FULL_47_9c</name>
    <dbReference type="NCBI Taxonomy" id="1802131"/>
    <lineage>
        <taxon>Bacteria</taxon>
        <taxon>Candidatus Ryaniibacteriota</taxon>
    </lineage>
</organism>
<reference evidence="1 2" key="1">
    <citation type="journal article" date="2016" name="Nat. Commun.">
        <title>Thousands of microbial genomes shed light on interconnected biogeochemical processes in an aquifer system.</title>
        <authorList>
            <person name="Anantharaman K."/>
            <person name="Brown C.T."/>
            <person name="Hug L.A."/>
            <person name="Sharon I."/>
            <person name="Castelle C.J."/>
            <person name="Probst A.J."/>
            <person name="Thomas B.C."/>
            <person name="Singh A."/>
            <person name="Wilkins M.J."/>
            <person name="Karaoz U."/>
            <person name="Brodie E.L."/>
            <person name="Williams K.H."/>
            <person name="Hubbard S.S."/>
            <person name="Banfield J.F."/>
        </authorList>
    </citation>
    <scope>NUCLEOTIDE SEQUENCE [LARGE SCALE GENOMIC DNA]</scope>
</reference>
<dbReference type="EMBL" id="MHOB01000051">
    <property type="protein sequence ID" value="OGZ56426.1"/>
    <property type="molecule type" value="Genomic_DNA"/>
</dbReference>
<evidence type="ECO:0000313" key="1">
    <source>
        <dbReference type="EMBL" id="OGZ56426.1"/>
    </source>
</evidence>
<evidence type="ECO:0000313" key="2">
    <source>
        <dbReference type="Proteomes" id="UP000178996"/>
    </source>
</evidence>
<dbReference type="AlphaFoldDB" id="A0A1G2H1R7"/>
<dbReference type="Proteomes" id="UP000178996">
    <property type="component" value="Unassembled WGS sequence"/>
</dbReference>
<protein>
    <submittedName>
        <fullName evidence="1">Uncharacterized protein</fullName>
    </submittedName>
</protein>
<proteinExistence type="predicted"/>